<dbReference type="PANTHER" id="PTHR42884">
    <property type="entry name" value="PROPROTEIN CONVERTASE SUBTILISIN/KEXIN-RELATED"/>
    <property type="match status" value="1"/>
</dbReference>
<evidence type="ECO:0000256" key="3">
    <source>
        <dbReference type="ARBA" id="ARBA00022801"/>
    </source>
</evidence>
<dbReference type="Proteomes" id="UP001164746">
    <property type="component" value="Chromosome 4"/>
</dbReference>
<protein>
    <submittedName>
        <fullName evidence="7">PCSK4-like protein</fullName>
    </submittedName>
</protein>
<feature type="domain" description="Peptidase S8/S53" evidence="5">
    <location>
        <begin position="129"/>
        <end position="396"/>
    </location>
</feature>
<evidence type="ECO:0000256" key="4">
    <source>
        <dbReference type="ARBA" id="ARBA00022825"/>
    </source>
</evidence>
<dbReference type="Pfam" id="PF01483">
    <property type="entry name" value="P_proprotein"/>
    <property type="match status" value="1"/>
</dbReference>
<dbReference type="SUPFAM" id="SSF49785">
    <property type="entry name" value="Galactose-binding domain-like"/>
    <property type="match status" value="1"/>
</dbReference>
<dbReference type="Gene3D" id="2.60.120.260">
    <property type="entry name" value="Galactose-binding domain-like"/>
    <property type="match status" value="1"/>
</dbReference>
<keyword evidence="4" id="KW-0720">Serine protease</keyword>
<accession>A0ABY7E1D9</accession>
<dbReference type="InterPro" id="IPR008979">
    <property type="entry name" value="Galactose-bd-like_sf"/>
</dbReference>
<dbReference type="PANTHER" id="PTHR42884:SF14">
    <property type="entry name" value="NEUROENDOCRINE CONVERTASE 1"/>
    <property type="match status" value="1"/>
</dbReference>
<keyword evidence="2" id="KW-0165">Cleavage on pair of basic residues</keyword>
<dbReference type="PRINTS" id="PR00723">
    <property type="entry name" value="SUBTILISIN"/>
</dbReference>
<dbReference type="InterPro" id="IPR002884">
    <property type="entry name" value="P_dom"/>
</dbReference>
<evidence type="ECO:0000259" key="6">
    <source>
        <dbReference type="Pfam" id="PF01483"/>
    </source>
</evidence>
<dbReference type="InterPro" id="IPR036852">
    <property type="entry name" value="Peptidase_S8/S53_dom_sf"/>
</dbReference>
<dbReference type="InterPro" id="IPR015500">
    <property type="entry name" value="Peptidase_S8_subtilisin-rel"/>
</dbReference>
<evidence type="ECO:0000313" key="7">
    <source>
        <dbReference type="EMBL" id="WAR03039.1"/>
    </source>
</evidence>
<proteinExistence type="predicted"/>
<evidence type="ECO:0000259" key="5">
    <source>
        <dbReference type="Pfam" id="PF00082"/>
    </source>
</evidence>
<gene>
    <name evidence="7" type="ORF">MAR_009597</name>
</gene>
<reference evidence="7" key="1">
    <citation type="submission" date="2022-11" db="EMBL/GenBank/DDBJ databases">
        <title>Centuries of genome instability and evolution in soft-shell clam transmissible cancer (bioRxiv).</title>
        <authorList>
            <person name="Hart S.F.M."/>
            <person name="Yonemitsu M.A."/>
            <person name="Giersch R.M."/>
            <person name="Beal B.F."/>
            <person name="Arriagada G."/>
            <person name="Davis B.W."/>
            <person name="Ostrander E.A."/>
            <person name="Goff S.P."/>
            <person name="Metzger M.J."/>
        </authorList>
    </citation>
    <scope>NUCLEOTIDE SEQUENCE</scope>
    <source>
        <strain evidence="7">MELC-2E11</strain>
        <tissue evidence="7">Siphon/mantle</tissue>
    </source>
</reference>
<keyword evidence="1" id="KW-0645">Protease</keyword>
<organism evidence="7 8">
    <name type="scientific">Mya arenaria</name>
    <name type="common">Soft-shell clam</name>
    <dbReference type="NCBI Taxonomy" id="6604"/>
    <lineage>
        <taxon>Eukaryota</taxon>
        <taxon>Metazoa</taxon>
        <taxon>Spiralia</taxon>
        <taxon>Lophotrochozoa</taxon>
        <taxon>Mollusca</taxon>
        <taxon>Bivalvia</taxon>
        <taxon>Autobranchia</taxon>
        <taxon>Heteroconchia</taxon>
        <taxon>Euheterodonta</taxon>
        <taxon>Imparidentia</taxon>
        <taxon>Neoheterodontei</taxon>
        <taxon>Myida</taxon>
        <taxon>Myoidea</taxon>
        <taxon>Myidae</taxon>
        <taxon>Mya</taxon>
    </lineage>
</organism>
<sequence>MNCKTAKRSFRIQLTFELNKAKRLKRVSHSKDKINDNLFIFVKDSEIPNNRLLSSDLEKLQRSNRHIEKLAQSYILYPESLLKPRSAANGNLKHQAEQWNTSNTMLLCSPYFDRALGIDDSWIKHNVSGRGIVVGVTDVGINANNTFIRGNINFDLSYNFVDNIQQTRPTILPDIRESSSRTGHAIACAGLIARPKTGDKCVSCGIGVAHEAKVADLQISKIGERTSMTQGIDSAISSKALAYRRDAIQIFSNSWATPRAFRKSDFYEEEVLTEGIREGRHGLGTVYVFPAGQPGSGLANHNGSIAVACLGVNGSIADVSKVNAAALVSVFCNGRKRKDERMITVGQDEKRCATSFGDESVATAIVSGMIALLLEANPGLSARDVTHILIESSSHLGIEATPEFMPNTAGKYYHPNVGFGLPDCTTMIALGRHWKQLKPLCRRTLTHEKDQDWYVRVLYDNTFCDTAACIEKMEEVLVEIEFVYSEQHYMKLWAKSPSGTESALAEMKPSGNTDKKRRVRNTFRSNHFWGEKSEGRWHIYIGCNFSAAYPFPGN</sequence>
<dbReference type="EMBL" id="CP111015">
    <property type="protein sequence ID" value="WAR03039.1"/>
    <property type="molecule type" value="Genomic_DNA"/>
</dbReference>
<dbReference type="SUPFAM" id="SSF52743">
    <property type="entry name" value="Subtilisin-like"/>
    <property type="match status" value="1"/>
</dbReference>
<feature type="domain" description="P/Homo B" evidence="6">
    <location>
        <begin position="474"/>
        <end position="541"/>
    </location>
</feature>
<dbReference type="Pfam" id="PF00082">
    <property type="entry name" value="Peptidase_S8"/>
    <property type="match status" value="1"/>
</dbReference>
<dbReference type="InterPro" id="IPR000209">
    <property type="entry name" value="Peptidase_S8/S53_dom"/>
</dbReference>
<dbReference type="Gene3D" id="3.40.50.200">
    <property type="entry name" value="Peptidase S8/S53 domain"/>
    <property type="match status" value="1"/>
</dbReference>
<evidence type="ECO:0000313" key="8">
    <source>
        <dbReference type="Proteomes" id="UP001164746"/>
    </source>
</evidence>
<evidence type="ECO:0000256" key="2">
    <source>
        <dbReference type="ARBA" id="ARBA00022685"/>
    </source>
</evidence>
<keyword evidence="3" id="KW-0378">Hydrolase</keyword>
<name>A0ABY7E1D9_MYAAR</name>
<keyword evidence="8" id="KW-1185">Reference proteome</keyword>
<evidence type="ECO:0000256" key="1">
    <source>
        <dbReference type="ARBA" id="ARBA00022670"/>
    </source>
</evidence>